<organism evidence="1 2">
    <name type="scientific">Macleaya cordata</name>
    <name type="common">Five-seeded plume-poppy</name>
    <name type="synonym">Bocconia cordata</name>
    <dbReference type="NCBI Taxonomy" id="56857"/>
    <lineage>
        <taxon>Eukaryota</taxon>
        <taxon>Viridiplantae</taxon>
        <taxon>Streptophyta</taxon>
        <taxon>Embryophyta</taxon>
        <taxon>Tracheophyta</taxon>
        <taxon>Spermatophyta</taxon>
        <taxon>Magnoliopsida</taxon>
        <taxon>Ranunculales</taxon>
        <taxon>Papaveraceae</taxon>
        <taxon>Papaveroideae</taxon>
        <taxon>Macleaya</taxon>
    </lineage>
</organism>
<dbReference type="OMA" id="EANEIRC"/>
<comment type="caution">
    <text evidence="1">The sequence shown here is derived from an EMBL/GenBank/DDBJ whole genome shotgun (WGS) entry which is preliminary data.</text>
</comment>
<reference evidence="1 2" key="1">
    <citation type="journal article" date="2017" name="Mol. Plant">
        <title>The Genome of Medicinal Plant Macleaya cordata Provides New Insights into Benzylisoquinoline Alkaloids Metabolism.</title>
        <authorList>
            <person name="Liu X."/>
            <person name="Liu Y."/>
            <person name="Huang P."/>
            <person name="Ma Y."/>
            <person name="Qing Z."/>
            <person name="Tang Q."/>
            <person name="Cao H."/>
            <person name="Cheng P."/>
            <person name="Zheng Y."/>
            <person name="Yuan Z."/>
            <person name="Zhou Y."/>
            <person name="Liu J."/>
            <person name="Tang Z."/>
            <person name="Zhuo Y."/>
            <person name="Zhang Y."/>
            <person name="Yu L."/>
            <person name="Huang J."/>
            <person name="Yang P."/>
            <person name="Peng Q."/>
            <person name="Zhang J."/>
            <person name="Jiang W."/>
            <person name="Zhang Z."/>
            <person name="Lin K."/>
            <person name="Ro D.K."/>
            <person name="Chen X."/>
            <person name="Xiong X."/>
            <person name="Shang Y."/>
            <person name="Huang S."/>
            <person name="Zeng J."/>
        </authorList>
    </citation>
    <scope>NUCLEOTIDE SEQUENCE [LARGE SCALE GENOMIC DNA]</scope>
    <source>
        <strain evidence="2">cv. BLH2017</strain>
        <tissue evidence="1">Root</tissue>
    </source>
</reference>
<protein>
    <recommendedName>
        <fullName evidence="3">Ovarian tumor</fullName>
    </recommendedName>
</protein>
<dbReference type="OrthoDB" id="1915076at2759"/>
<dbReference type="InParanoid" id="A0A200QMQ4"/>
<proteinExistence type="predicted"/>
<keyword evidence="2" id="KW-1185">Reference proteome</keyword>
<dbReference type="CDD" id="cd22744">
    <property type="entry name" value="OTU"/>
    <property type="match status" value="1"/>
</dbReference>
<evidence type="ECO:0000313" key="2">
    <source>
        <dbReference type="Proteomes" id="UP000195402"/>
    </source>
</evidence>
<dbReference type="Proteomes" id="UP000195402">
    <property type="component" value="Unassembled WGS sequence"/>
</dbReference>
<accession>A0A200QMQ4</accession>
<dbReference type="Gene3D" id="3.90.70.80">
    <property type="match status" value="1"/>
</dbReference>
<dbReference type="AlphaFoldDB" id="A0A200QMQ4"/>
<name>A0A200QMQ4_MACCD</name>
<sequence>MHGFITGMKNLLGNGNCGYRVIAHQLGDNDDKGWKAIRKDMLCELDNNLSFYEKLWPDDEIKKMRNRNKYSTGEITEEEWFVMPEDAQVAAQAFRSVVVFISDLDNITFFPHQTSALVACHHRVIVIAFVNRNHFIGLNLEPNAPIPPPYYLWVRHSPVEAKSWLPTYEGRITEWRRIRNIIQNANPDDDINV</sequence>
<gene>
    <name evidence="1" type="ORF">BVC80_8207g9</name>
</gene>
<evidence type="ECO:0008006" key="3">
    <source>
        <dbReference type="Google" id="ProtNLM"/>
    </source>
</evidence>
<evidence type="ECO:0000313" key="1">
    <source>
        <dbReference type="EMBL" id="OVA11701.1"/>
    </source>
</evidence>
<dbReference type="EMBL" id="MVGT01001557">
    <property type="protein sequence ID" value="OVA11701.1"/>
    <property type="molecule type" value="Genomic_DNA"/>
</dbReference>